<dbReference type="GO" id="GO:0005737">
    <property type="term" value="C:cytoplasm"/>
    <property type="evidence" value="ECO:0007669"/>
    <property type="project" value="UniProtKB-SubCell"/>
</dbReference>
<evidence type="ECO:0000256" key="6">
    <source>
        <dbReference type="ARBA" id="ARBA00022790"/>
    </source>
</evidence>
<proteinExistence type="inferred from homology"/>
<accession>K5X238</accession>
<keyword evidence="11" id="KW-1185">Reference proteome</keyword>
<organism evidence="10 11">
    <name type="scientific">Agaricus bisporus var. burnettii (strain JB137-S8 / ATCC MYA-4627 / FGSC 10392)</name>
    <name type="common">White button mushroom</name>
    <dbReference type="NCBI Taxonomy" id="597362"/>
    <lineage>
        <taxon>Eukaryota</taxon>
        <taxon>Fungi</taxon>
        <taxon>Dikarya</taxon>
        <taxon>Basidiomycota</taxon>
        <taxon>Agaricomycotina</taxon>
        <taxon>Agaricomycetes</taxon>
        <taxon>Agaricomycetidae</taxon>
        <taxon>Agaricales</taxon>
        <taxon>Agaricineae</taxon>
        <taxon>Agaricaceae</taxon>
        <taxon>Agaricus</taxon>
    </lineage>
</organism>
<dbReference type="AlphaFoldDB" id="K5X238"/>
<dbReference type="Proteomes" id="UP000008493">
    <property type="component" value="Unassembled WGS sequence"/>
</dbReference>
<dbReference type="PANTHER" id="PTHR10758">
    <property type="entry name" value="26S PROTEASOME NON-ATPASE REGULATORY SUBUNIT 3/COP9 SIGNALOSOME COMPLEX SUBUNIT 3"/>
    <property type="match status" value="1"/>
</dbReference>
<evidence type="ECO:0000313" key="11">
    <source>
        <dbReference type="Proteomes" id="UP000008493"/>
    </source>
</evidence>
<name>K5X238_AGABU</name>
<keyword evidence="6" id="KW-0736">Signalosome</keyword>
<feature type="domain" description="COP9 signalosome complex subunit 3 N-terminal helical repeats" evidence="9">
    <location>
        <begin position="38"/>
        <end position="244"/>
    </location>
</feature>
<dbReference type="eggNOG" id="KOG2582">
    <property type="taxonomic scope" value="Eukaryota"/>
</dbReference>
<dbReference type="PANTHER" id="PTHR10758:SF1">
    <property type="entry name" value="COP9 SIGNALOSOME COMPLEX SUBUNIT 3"/>
    <property type="match status" value="1"/>
</dbReference>
<feature type="domain" description="PCI" evidence="8">
    <location>
        <begin position="281"/>
        <end position="356"/>
    </location>
</feature>
<dbReference type="KEGG" id="abp:AGABI1DRAFT70445"/>
<reference evidence="11" key="1">
    <citation type="journal article" date="2012" name="Proc. Natl. Acad. Sci. U.S.A.">
        <title>Genome sequence of the button mushroom Agaricus bisporus reveals mechanisms governing adaptation to a humic-rich ecological niche.</title>
        <authorList>
            <person name="Morin E."/>
            <person name="Kohler A."/>
            <person name="Baker A.R."/>
            <person name="Foulongne-Oriol M."/>
            <person name="Lombard V."/>
            <person name="Nagy L.G."/>
            <person name="Ohm R.A."/>
            <person name="Patyshakuliyeva A."/>
            <person name="Brun A."/>
            <person name="Aerts A.L."/>
            <person name="Bailey A.M."/>
            <person name="Billette C."/>
            <person name="Coutinho P.M."/>
            <person name="Deakin G."/>
            <person name="Doddapaneni H."/>
            <person name="Floudas D."/>
            <person name="Grimwood J."/>
            <person name="Hilden K."/>
            <person name="Kuees U."/>
            <person name="LaButti K.M."/>
            <person name="Lapidus A."/>
            <person name="Lindquist E.A."/>
            <person name="Lucas S.M."/>
            <person name="Murat C."/>
            <person name="Riley R.W."/>
            <person name="Salamov A.A."/>
            <person name="Schmutz J."/>
            <person name="Subramanian V."/>
            <person name="Woesten H.A.B."/>
            <person name="Xu J."/>
            <person name="Eastwood D.C."/>
            <person name="Foster G.D."/>
            <person name="Sonnenberg A.S."/>
            <person name="Cullen D."/>
            <person name="de Vries R.P."/>
            <person name="Lundell T."/>
            <person name="Hibbett D.S."/>
            <person name="Henrissat B."/>
            <person name="Burton K.S."/>
            <person name="Kerrigan R.W."/>
            <person name="Challen M.P."/>
            <person name="Grigoriev I.V."/>
            <person name="Martin F."/>
        </authorList>
    </citation>
    <scope>NUCLEOTIDE SEQUENCE [LARGE SCALE GENOMIC DNA]</scope>
    <source>
        <strain evidence="11">JB137-S8 / ATCC MYA-4627 / FGSC 10392</strain>
    </source>
</reference>
<evidence type="ECO:0000259" key="9">
    <source>
        <dbReference type="Pfam" id="PF22788"/>
    </source>
</evidence>
<evidence type="ECO:0000256" key="5">
    <source>
        <dbReference type="ARBA" id="ARBA00022490"/>
    </source>
</evidence>
<evidence type="ECO:0000256" key="7">
    <source>
        <dbReference type="ARBA" id="ARBA00023242"/>
    </source>
</evidence>
<evidence type="ECO:0000313" key="10">
    <source>
        <dbReference type="EMBL" id="EKM81886.1"/>
    </source>
</evidence>
<dbReference type="InterPro" id="IPR000717">
    <property type="entry name" value="PCI_dom"/>
</dbReference>
<protein>
    <recommendedName>
        <fullName evidence="4">COP9 signalosome complex subunit 3</fullName>
    </recommendedName>
</protein>
<evidence type="ECO:0000259" key="8">
    <source>
        <dbReference type="Pfam" id="PF01399"/>
    </source>
</evidence>
<dbReference type="Pfam" id="PF22788">
    <property type="entry name" value="COP9_hel_rpt"/>
    <property type="match status" value="1"/>
</dbReference>
<dbReference type="GeneID" id="18830882"/>
<dbReference type="InterPro" id="IPR050756">
    <property type="entry name" value="CSN3"/>
</dbReference>
<dbReference type="OMA" id="NHYHDLV"/>
<dbReference type="InParanoid" id="K5X238"/>
<evidence type="ECO:0000256" key="4">
    <source>
        <dbReference type="ARBA" id="ARBA00014878"/>
    </source>
</evidence>
<dbReference type="EMBL" id="JH971387">
    <property type="protein sequence ID" value="EKM81886.1"/>
    <property type="molecule type" value="Genomic_DNA"/>
</dbReference>
<dbReference type="Pfam" id="PF01399">
    <property type="entry name" value="PCI"/>
    <property type="match status" value="1"/>
</dbReference>
<comment type="similarity">
    <text evidence="3">Belongs to the CSN3 family.</text>
</comment>
<dbReference type="RefSeq" id="XP_007327292.1">
    <property type="nucleotide sequence ID" value="XM_007327230.1"/>
</dbReference>
<evidence type="ECO:0000256" key="3">
    <source>
        <dbReference type="ARBA" id="ARBA00007084"/>
    </source>
</evidence>
<dbReference type="STRING" id="597362.K5X238"/>
<gene>
    <name evidence="10" type="ORF">AGABI1DRAFT_70445</name>
</gene>
<keyword evidence="7" id="KW-0539">Nucleus</keyword>
<sequence length="454" mass="50440">MDHLDLETLIARITSTPNPRTLNDYFRSIPADTREVILASTLPSGQDPLSVLDVRTNTLGVVYILSARVTVHGAVPPPWQVVDSFCHNFDREQARHAPERVVILGKNLTRLALHYNNPVASILPLRALIQRYVPDPSYLTSMHPQFLLICVCHRRFSDALPFLNHPITNIDTTDMHYTDNLIYHYVGGIALAALKQWSNAEEFFEICVTSPGLTPSAIQFEALKKMRLVQLISKGKMCPLPKYVLPGLSRMFKDSPYSSFVNAYPHDIELLREIGKKEKGVFAADKNMGLIHQAIDRAPRWALKKLIGTYITLNLADIAREVKIDSVDQVREMLLNMIESNEVSAQISASGTVTFSDPPPTFTQSQIDQLLRVAQMQSSRLNRLDMDYGRSREYLAKAVKYDGGSGGGLGRGGGMEEDMFMNTGPFAGAGQLDTYGGGPHASQTVWGEESMFGS</sequence>
<dbReference type="GO" id="GO:0006511">
    <property type="term" value="P:ubiquitin-dependent protein catabolic process"/>
    <property type="evidence" value="ECO:0007669"/>
    <property type="project" value="TreeGrafter"/>
</dbReference>
<comment type="subcellular location">
    <subcellularLocation>
        <location evidence="2">Cytoplasm</location>
    </subcellularLocation>
    <subcellularLocation>
        <location evidence="1">Nucleus</location>
    </subcellularLocation>
</comment>
<dbReference type="OrthoDB" id="29061at2759"/>
<evidence type="ECO:0000256" key="1">
    <source>
        <dbReference type="ARBA" id="ARBA00004123"/>
    </source>
</evidence>
<dbReference type="HOGENOM" id="CLU_028825_2_1_1"/>
<evidence type="ECO:0000256" key="2">
    <source>
        <dbReference type="ARBA" id="ARBA00004496"/>
    </source>
</evidence>
<dbReference type="GO" id="GO:0008180">
    <property type="term" value="C:COP9 signalosome"/>
    <property type="evidence" value="ECO:0007669"/>
    <property type="project" value="UniProtKB-KW"/>
</dbReference>
<keyword evidence="5" id="KW-0963">Cytoplasm</keyword>
<dbReference type="InterPro" id="IPR055089">
    <property type="entry name" value="COP9_N"/>
</dbReference>